<feature type="domain" description="SLH" evidence="3">
    <location>
        <begin position="24"/>
        <end position="81"/>
    </location>
</feature>
<keyword evidence="5" id="KW-1185">Reference proteome</keyword>
<reference evidence="4 5" key="1">
    <citation type="submission" date="2017-08" db="EMBL/GenBank/DDBJ databases">
        <authorList>
            <person name="de Groot N.N."/>
        </authorList>
    </citation>
    <scope>NUCLEOTIDE SEQUENCE [LARGE SCALE GENOMIC DNA]</scope>
    <source>
        <strain evidence="4 5">JC228</strain>
    </source>
</reference>
<evidence type="ECO:0000313" key="4">
    <source>
        <dbReference type="EMBL" id="SNX67340.1"/>
    </source>
</evidence>
<dbReference type="PANTHER" id="PTHR43308:SF5">
    <property type="entry name" value="S-LAYER PROTEIN _ PEPTIDOGLYCAN ENDO-BETA-N-ACETYLGLUCOSAMINIDASE"/>
    <property type="match status" value="1"/>
</dbReference>
<feature type="chain" id="PRO_5012222177" evidence="2">
    <location>
        <begin position="28"/>
        <end position="640"/>
    </location>
</feature>
<dbReference type="EMBL" id="OAOP01000001">
    <property type="protein sequence ID" value="SNX67340.1"/>
    <property type="molecule type" value="Genomic_DNA"/>
</dbReference>
<evidence type="ECO:0000256" key="1">
    <source>
        <dbReference type="ARBA" id="ARBA00022729"/>
    </source>
</evidence>
<evidence type="ECO:0000256" key="2">
    <source>
        <dbReference type="SAM" id="SignalP"/>
    </source>
</evidence>
<accession>A0A285CIJ2</accession>
<dbReference type="Gene3D" id="2.30.30.40">
    <property type="entry name" value="SH3 Domains"/>
    <property type="match status" value="1"/>
</dbReference>
<dbReference type="PROSITE" id="PS51272">
    <property type="entry name" value="SLH"/>
    <property type="match status" value="3"/>
</dbReference>
<sequence>MRKTIAAIATFMLVLSLFSLPAKQAMAAEDDITGHRLETEMRHLIELGVLAGYGNNIYKPNQTITRAEFANYVYRALQLPNGVHKFPDVDPGSSLAVGINASAAAGLVQGGSDGKFRPNDLITREQMAVMIDKSLAYLQMEAEKAPLPFTDNDEIQSSTFALAIMHNVSLEIIRGFDDNTFRPKQNATRAEAAAFISRLITKYEEQGGEVTPDVYKVGTINADGTISYGSQSYTTYDAATAAVTSASTQVISLGEKIVKMPSGIAITQPNPDNQAIFYSRPVFTTANIMFGVELYRELEYIESTGEYVKVRVADSIGYVKHSAVKLVPTQQKSSRSYYQVDASGDLIHLEYSYSANAYHTGYAVGPAPDFLETGKKYYSWNGYDFYAENGTKVGTAYNYFQYLPIRTATSYTAQELDQFIAQKYQELGVSNGLLTGKGAFLKQVEEQYRVNALFILAMAGHESRYGTSAYAIERNNLFGIEAFDSDPNRAKYFDSVEDSITALAQNYMNEKYVSPNVSYDNGAVAGNKTTGVNVRYASDPYWGLKVARHMYGIDKALGGKDLGKYQIGITNTSGLNIRTQPTTSSAIVFTYDKAGYPVVILESVTQPDGSIWHKIISDKLDVKEAYVYSIYVNQLNTVNQ</sequence>
<dbReference type="AlphaFoldDB" id="A0A285CIJ2"/>
<dbReference type="Gene3D" id="1.10.530.10">
    <property type="match status" value="1"/>
</dbReference>
<protein>
    <submittedName>
        <fullName evidence="4">S-layer family protein</fullName>
    </submittedName>
</protein>
<dbReference type="OrthoDB" id="9816557at2"/>
<feature type="domain" description="SLH" evidence="3">
    <location>
        <begin position="82"/>
        <end position="145"/>
    </location>
</feature>
<proteinExistence type="predicted"/>
<dbReference type="PANTHER" id="PTHR43308">
    <property type="entry name" value="OUTER MEMBRANE PROTEIN ALPHA-RELATED"/>
    <property type="match status" value="1"/>
</dbReference>
<dbReference type="Proteomes" id="UP000219546">
    <property type="component" value="Unassembled WGS sequence"/>
</dbReference>
<dbReference type="InterPro" id="IPR002901">
    <property type="entry name" value="MGlyc_endo_b_GlcNAc-like_dom"/>
</dbReference>
<dbReference type="Pfam" id="PF00395">
    <property type="entry name" value="SLH"/>
    <property type="match status" value="3"/>
</dbReference>
<dbReference type="GO" id="GO:0004040">
    <property type="term" value="F:amidase activity"/>
    <property type="evidence" value="ECO:0007669"/>
    <property type="project" value="InterPro"/>
</dbReference>
<evidence type="ECO:0000259" key="3">
    <source>
        <dbReference type="PROSITE" id="PS51272"/>
    </source>
</evidence>
<feature type="domain" description="SLH" evidence="3">
    <location>
        <begin position="146"/>
        <end position="210"/>
    </location>
</feature>
<dbReference type="Pfam" id="PF01832">
    <property type="entry name" value="Glucosaminidase"/>
    <property type="match status" value="1"/>
</dbReference>
<organism evidence="4 5">
    <name type="scientific">Bacillus oleivorans</name>
    <dbReference type="NCBI Taxonomy" id="1448271"/>
    <lineage>
        <taxon>Bacteria</taxon>
        <taxon>Bacillati</taxon>
        <taxon>Bacillota</taxon>
        <taxon>Bacilli</taxon>
        <taxon>Bacillales</taxon>
        <taxon>Bacillaceae</taxon>
        <taxon>Bacillus</taxon>
    </lineage>
</organism>
<dbReference type="RefSeq" id="WP_097157142.1">
    <property type="nucleotide sequence ID" value="NZ_JBEPMQ010000003.1"/>
</dbReference>
<dbReference type="InterPro" id="IPR001119">
    <property type="entry name" value="SLH_dom"/>
</dbReference>
<feature type="signal peptide" evidence="2">
    <location>
        <begin position="1"/>
        <end position="27"/>
    </location>
</feature>
<gene>
    <name evidence="4" type="ORF">SAMN05877753_101659</name>
</gene>
<dbReference type="SMART" id="SM00047">
    <property type="entry name" value="LYZ2"/>
    <property type="match status" value="1"/>
</dbReference>
<evidence type="ECO:0000313" key="5">
    <source>
        <dbReference type="Proteomes" id="UP000219546"/>
    </source>
</evidence>
<name>A0A285CIJ2_9BACI</name>
<keyword evidence="1 2" id="KW-0732">Signal</keyword>
<dbReference type="InterPro" id="IPR051465">
    <property type="entry name" value="Cell_Envelope_Struct_Comp"/>
</dbReference>